<feature type="domain" description="DUF5643" evidence="4">
    <location>
        <begin position="243"/>
        <end position="337"/>
    </location>
</feature>
<dbReference type="Gene3D" id="2.60.40.1640">
    <property type="entry name" value="Conserved domain protein"/>
    <property type="match status" value="1"/>
</dbReference>
<keyword evidence="2" id="KW-0472">Membrane</keyword>
<evidence type="ECO:0000313" key="5">
    <source>
        <dbReference type="EMBL" id="KLV16629.1"/>
    </source>
</evidence>
<feature type="coiled-coil region" evidence="1">
    <location>
        <begin position="14"/>
        <end position="41"/>
    </location>
</feature>
<evidence type="ECO:0000256" key="2">
    <source>
        <dbReference type="SAM" id="Phobius"/>
    </source>
</evidence>
<proteinExistence type="predicted"/>
<gene>
    <name evidence="5" type="ORF">ABW01_18985</name>
</gene>
<organism evidence="5 6">
    <name type="scientific">Bacillus anthracis</name>
    <name type="common">anthrax bacterium</name>
    <dbReference type="NCBI Taxonomy" id="1392"/>
    <lineage>
        <taxon>Bacteria</taxon>
        <taxon>Bacillati</taxon>
        <taxon>Bacillota</taxon>
        <taxon>Bacilli</taxon>
        <taxon>Bacillales</taxon>
        <taxon>Bacillaceae</taxon>
        <taxon>Bacillus</taxon>
        <taxon>Bacillus cereus group</taxon>
    </lineage>
</organism>
<dbReference type="InterPro" id="IPR025436">
    <property type="entry name" value="DUF4179"/>
</dbReference>
<dbReference type="InterPro" id="IPR040680">
    <property type="entry name" value="DUF5643"/>
</dbReference>
<protein>
    <submittedName>
        <fullName evidence="5">ECF-type sigma factor negative effector</fullName>
    </submittedName>
</protein>
<dbReference type="AlphaFoldDB" id="A0A0J1HSG3"/>
<keyword evidence="1" id="KW-0175">Coiled coil</keyword>
<keyword evidence="2" id="KW-1133">Transmembrane helix</keyword>
<feature type="domain" description="DUF4179" evidence="3">
    <location>
        <begin position="43"/>
        <end position="150"/>
    </location>
</feature>
<comment type="caution">
    <text evidence="5">The sequence shown here is derived from an EMBL/GenBank/DDBJ whole genome shotgun (WGS) entry which is preliminary data.</text>
</comment>
<evidence type="ECO:0000259" key="3">
    <source>
        <dbReference type="Pfam" id="PF13786"/>
    </source>
</evidence>
<accession>A0A0J1HSG3</accession>
<dbReference type="Pfam" id="PF13786">
    <property type="entry name" value="DUF4179"/>
    <property type="match status" value="1"/>
</dbReference>
<sequence>MKDIYELLNDIDIDEKELEEIEASEIEKEKVKRNVKQSIRAKKKMKSWKKGVAAASILVGLSVATLGIGFPTYAGGLPIVGDIFRFLDNGRTGLYENSKTDAGKIMEPHYNYKQYTTVLNMTKESKGIKITINDAIFDGKTVSINYSIESNRDLGENPSTLDFLTIKGAGTQSGSNKITKVADRKYTGLIKTSSDLVGSKETIVNVEWNVQSIAILETEEEIKGDWNFNINLKGIENKETLIGGSTEKDGVKVNMERMEITPISFILYYNQEVSQKIRGVWDGVDVDLEVRDDLGNQYYGEGNGGSGEDSYNFNWSKTFQQLNENATKLIITPHVNLRIHTPENYGSVTIVEGQVKERFVPRRLGGNKGIVLDDIVIDLKK</sequence>
<dbReference type="PATRIC" id="fig|1392.242.peg.1680"/>
<dbReference type="Pfam" id="PF18705">
    <property type="entry name" value="DUF5643"/>
    <property type="match status" value="1"/>
</dbReference>
<name>A0A0J1HSG3_BACAN</name>
<keyword evidence="2" id="KW-0812">Transmembrane</keyword>
<dbReference type="RefSeq" id="WP_000653112.1">
    <property type="nucleotide sequence ID" value="NZ_LDPG01000015.1"/>
</dbReference>
<dbReference type="Proteomes" id="UP000035904">
    <property type="component" value="Unassembled WGS sequence"/>
</dbReference>
<feature type="transmembrane region" description="Helical" evidence="2">
    <location>
        <begin position="52"/>
        <end position="74"/>
    </location>
</feature>
<dbReference type="EMBL" id="LDPG01000015">
    <property type="protein sequence ID" value="KLV16629.1"/>
    <property type="molecule type" value="Genomic_DNA"/>
</dbReference>
<evidence type="ECO:0000256" key="1">
    <source>
        <dbReference type="SAM" id="Coils"/>
    </source>
</evidence>
<evidence type="ECO:0000313" key="6">
    <source>
        <dbReference type="Proteomes" id="UP000035904"/>
    </source>
</evidence>
<evidence type="ECO:0000259" key="4">
    <source>
        <dbReference type="Pfam" id="PF18705"/>
    </source>
</evidence>
<dbReference type="Gene3D" id="2.60.40.1630">
    <property type="entry name" value="bacillus anthracis domain"/>
    <property type="match status" value="1"/>
</dbReference>
<reference evidence="5 6" key="1">
    <citation type="submission" date="2015-05" db="EMBL/GenBank/DDBJ databases">
        <title>Whole genome sequence and identification of bacterial endophytes from Costus igneus.</title>
        <authorList>
            <person name="Lee Y.P."/>
            <person name="Gan H.M."/>
            <person name="Eng W."/>
            <person name="Wheatley M.S."/>
            <person name="Caraballo A."/>
            <person name="Polter S."/>
            <person name="Savka M.A."/>
            <person name="Hudson A.O."/>
        </authorList>
    </citation>
    <scope>NUCLEOTIDE SEQUENCE [LARGE SCALE GENOMIC DNA]</scope>
    <source>
        <strain evidence="5 6">RIT375</strain>
    </source>
</reference>